<comment type="caution">
    <text evidence="2">The sequence shown here is derived from an EMBL/GenBank/DDBJ whole genome shotgun (WGS) entry which is preliminary data.</text>
</comment>
<gene>
    <name evidence="2" type="ORF">BFP71_10630</name>
</gene>
<proteinExistence type="predicted"/>
<evidence type="ECO:0000313" key="2">
    <source>
        <dbReference type="EMBL" id="OEJ99990.1"/>
    </source>
</evidence>
<keyword evidence="1" id="KW-0812">Transmembrane</keyword>
<dbReference type="SUPFAM" id="SSF48371">
    <property type="entry name" value="ARM repeat"/>
    <property type="match status" value="1"/>
</dbReference>
<keyword evidence="1" id="KW-1133">Transmembrane helix</keyword>
<organism evidence="2 3">
    <name type="scientific">Roseivirga misakiensis</name>
    <dbReference type="NCBI Taxonomy" id="1563681"/>
    <lineage>
        <taxon>Bacteria</taxon>
        <taxon>Pseudomonadati</taxon>
        <taxon>Bacteroidota</taxon>
        <taxon>Cytophagia</taxon>
        <taxon>Cytophagales</taxon>
        <taxon>Roseivirgaceae</taxon>
        <taxon>Roseivirga</taxon>
    </lineage>
</organism>
<dbReference type="Gene3D" id="1.25.10.10">
    <property type="entry name" value="Leucine-rich Repeat Variant"/>
    <property type="match status" value="1"/>
</dbReference>
<evidence type="ECO:0000313" key="3">
    <source>
        <dbReference type="Proteomes" id="UP000095552"/>
    </source>
</evidence>
<name>A0A1E5SLI9_9BACT</name>
<feature type="transmembrane region" description="Helical" evidence="1">
    <location>
        <begin position="85"/>
        <end position="103"/>
    </location>
</feature>
<keyword evidence="3" id="KW-1185">Reference proteome</keyword>
<keyword evidence="1" id="KW-0472">Membrane</keyword>
<dbReference type="Proteomes" id="UP000095552">
    <property type="component" value="Unassembled WGS sequence"/>
</dbReference>
<dbReference type="Pfam" id="PF13646">
    <property type="entry name" value="HEAT_2"/>
    <property type="match status" value="1"/>
</dbReference>
<dbReference type="OrthoDB" id="667398at2"/>
<evidence type="ECO:0000256" key="1">
    <source>
        <dbReference type="SAM" id="Phobius"/>
    </source>
</evidence>
<sequence length="251" mass="28436">MKGYKDIEKLIEQYYNGDTSLEEELQLQTFFEGEDIPDHLKSYQDQFLAMTYMNSVKSELSEDDLFAKLENDTPVVAMKPSNRIWFYRIAAGVALVLSGVWFGNQLRPNDGMEKMQAQLDEMKSLMFSQLESSSASGRLQAVSSSMAFEEADEETVDVLIATLKNDESMHVRSKAASALTKFGSNKKAREALRDALLQELEPAVQITLIDCLVSLKEKSSIETFQQLSNDEKVLKEVKEEAYLGIFRLKEL</sequence>
<protein>
    <recommendedName>
        <fullName evidence="4">HEAT repeat domain-containing protein</fullName>
    </recommendedName>
</protein>
<dbReference type="RefSeq" id="WP_069835453.1">
    <property type="nucleotide sequence ID" value="NZ_MDGQ01000005.1"/>
</dbReference>
<accession>A0A1E5SLI9</accession>
<dbReference type="InterPro" id="IPR016024">
    <property type="entry name" value="ARM-type_fold"/>
</dbReference>
<dbReference type="EMBL" id="MDGQ01000005">
    <property type="protein sequence ID" value="OEJ99990.1"/>
    <property type="molecule type" value="Genomic_DNA"/>
</dbReference>
<dbReference type="STRING" id="1563681.BFP71_10630"/>
<dbReference type="InterPro" id="IPR011989">
    <property type="entry name" value="ARM-like"/>
</dbReference>
<evidence type="ECO:0008006" key="4">
    <source>
        <dbReference type="Google" id="ProtNLM"/>
    </source>
</evidence>
<dbReference type="AlphaFoldDB" id="A0A1E5SLI9"/>
<reference evidence="2 3" key="1">
    <citation type="submission" date="2016-08" db="EMBL/GenBank/DDBJ databases">
        <title>Draft genome of Fabibacter sp. strain SK-8.</title>
        <authorList>
            <person name="Wong S.-K."/>
            <person name="Hamasaki K."/>
            <person name="Yoshizawa S."/>
        </authorList>
    </citation>
    <scope>NUCLEOTIDE SEQUENCE [LARGE SCALE GENOMIC DNA]</scope>
    <source>
        <strain evidence="2 3">SK-8</strain>
    </source>
</reference>